<dbReference type="EMBL" id="JANBVB010000001">
    <property type="protein sequence ID" value="KAJ2901173.1"/>
    <property type="molecule type" value="Genomic_DNA"/>
</dbReference>
<comment type="caution">
    <text evidence="1">The sequence shown here is derived from an EMBL/GenBank/DDBJ whole genome shotgun (WGS) entry which is preliminary data.</text>
</comment>
<accession>A0ACC1MBE3</accession>
<dbReference type="Proteomes" id="UP001139981">
    <property type="component" value="Unassembled WGS sequence"/>
</dbReference>
<protein>
    <submittedName>
        <fullName evidence="1">Uncharacterized protein</fullName>
    </submittedName>
</protein>
<evidence type="ECO:0000313" key="1">
    <source>
        <dbReference type="EMBL" id="KAJ2901173.1"/>
    </source>
</evidence>
<reference evidence="1" key="1">
    <citation type="submission" date="2022-07" db="EMBL/GenBank/DDBJ databases">
        <title>Phylogenomic reconstructions and comparative analyses of Kickxellomycotina fungi.</title>
        <authorList>
            <person name="Reynolds N.K."/>
            <person name="Stajich J.E."/>
            <person name="Barry K."/>
            <person name="Grigoriev I.V."/>
            <person name="Crous P."/>
            <person name="Smith M.E."/>
        </authorList>
    </citation>
    <scope>NUCLEOTIDE SEQUENCE</scope>
    <source>
        <strain evidence="1">CBS 190363</strain>
    </source>
</reference>
<proteinExistence type="predicted"/>
<name>A0ACC1MBE3_9FUNG</name>
<organism evidence="1 2">
    <name type="scientific">Coemansia aciculifera</name>
    <dbReference type="NCBI Taxonomy" id="417176"/>
    <lineage>
        <taxon>Eukaryota</taxon>
        <taxon>Fungi</taxon>
        <taxon>Fungi incertae sedis</taxon>
        <taxon>Zoopagomycota</taxon>
        <taxon>Kickxellomycotina</taxon>
        <taxon>Kickxellomycetes</taxon>
        <taxon>Kickxellales</taxon>
        <taxon>Kickxellaceae</taxon>
        <taxon>Coemansia</taxon>
    </lineage>
</organism>
<keyword evidence="2" id="KW-1185">Reference proteome</keyword>
<evidence type="ECO:0000313" key="2">
    <source>
        <dbReference type="Proteomes" id="UP001139981"/>
    </source>
</evidence>
<sequence>MKTTFASFTSTISLWAVCAISVSALAVPHMDKRIIGGFNLPGNTAPYAVHLTFTTGESSFVCGGTIISPNHIVTAAHCVFDEFNNLYSLTGTKIGYGDDSISKQSVINPTKITAHPGYVASTIGGHGQNDIAIIEVAGFDSGSKVSTILIYNGAIPTGQQLTALGWGNTVSNNDPNSQPDVLKAARVFVGDVEDCKTFDSDYESSDGPLICTLNKYDPGNATCKGDSGTGVVIVVNNKSYLAGTVSEGGRLMDPTCGTADGYSLFTHVAAQLEFISSATGLGADYFTQGIRTSKAATNPKGSFWRY</sequence>
<gene>
    <name evidence="1" type="ORF">IWW38_000138</name>
</gene>